<feature type="region of interest" description="Disordered" evidence="1">
    <location>
        <begin position="432"/>
        <end position="476"/>
    </location>
</feature>
<feature type="compositionally biased region" description="Polar residues" evidence="1">
    <location>
        <begin position="466"/>
        <end position="476"/>
    </location>
</feature>
<dbReference type="InterPro" id="IPR012337">
    <property type="entry name" value="RNaseH-like_sf"/>
</dbReference>
<dbReference type="InterPro" id="IPR036397">
    <property type="entry name" value="RNaseH_sf"/>
</dbReference>
<dbReference type="AlphaFoldDB" id="A0AAD5SEP4"/>
<dbReference type="Proteomes" id="UP001212841">
    <property type="component" value="Unassembled WGS sequence"/>
</dbReference>
<sequence length="895" mass="99959">MKTNDEMFQPLSPESEERLKKLYYDSPFGRNRMYHLFKQRYPDDKTSRRAIMDWMKRQEIWQLSVRPTLKRGVVRPMVSKKLGSIQMDYLDLSSNPYNGFDAIANAVDIFSKKYYAYPCKKQTIENTIKALEKWMSEGMKISFLQVDNGGSFLGRLPDWCSLFKKTLFMLMKTRNTNDWVSLTPGIVKSINSTMTFATKKSSDEIEDNAELHESVGDMIQRNANKRFKQKGSEADLKVDQFVRRRMEYNQTGITKGTKVGFWSKEIYQVVKVVHNRKNPNITASYKIKNIDNNSVTSGLVPRGELLLIPDPRNMQRIPEAVVRPPPVNEDASDEEPEWEVESILDTKGGKMPPELAGISAPKRATPFMTPKGQLSKASKFAVDFLATRKRLMAEDAFQEQLIRDSGGVVPPQTVRKVEVTNWQKPEQMRKTGVNLGAGGMTGKSPPMDHFPKKPSPPSGDPNSSNIASLNPLNGNLNVTNVSRIKEEGAKMTAAPVNVPAPPIKREVPTMVPNPVNKLIPPALVTPTQIPTARPVDTAVVEAMKIEMGQGKQMKLTEKRQQALADGRLQMFTKINTKAKGVPFFDQSDLPQPLHEYDPPGESPGVNPIMDPRYDLRPWIKRGTDKPPRHFIPQQASDAAALYNVEPVALPRVPDPPQPQIIHNPMQDLPQVVKQQSAVPMLVSATPATGRISVSEAVNMSLGGSSKSAVAVPLEPVLPVDARGTKRKAATGLTHGKRKFARVDDDVNPVLAAMKTVKERAEVRERQMDRLMRPKKDIKGKGRAIDPGDPYPFTFAYLGQPTSVKRKVTYVDTPKKRVKFNPIENVLPAAPVARRPQGLFEGVEIPVMNYVNKGKQKAKAKTTYVAQVTDPVSGRTRSKVKANLPIASRTRAKSRK</sequence>
<evidence type="ECO:0000256" key="1">
    <source>
        <dbReference type="SAM" id="MobiDB-lite"/>
    </source>
</evidence>
<dbReference type="GO" id="GO:0015074">
    <property type="term" value="P:DNA integration"/>
    <property type="evidence" value="ECO:0007669"/>
    <property type="project" value="InterPro"/>
</dbReference>
<accession>A0AAD5SEP4</accession>
<evidence type="ECO:0000259" key="2">
    <source>
        <dbReference type="PROSITE" id="PS50994"/>
    </source>
</evidence>
<dbReference type="SUPFAM" id="SSF53098">
    <property type="entry name" value="Ribonuclease H-like"/>
    <property type="match status" value="1"/>
</dbReference>
<dbReference type="PROSITE" id="PS50994">
    <property type="entry name" value="INTEGRASE"/>
    <property type="match status" value="1"/>
</dbReference>
<evidence type="ECO:0000313" key="4">
    <source>
        <dbReference type="Proteomes" id="UP001212841"/>
    </source>
</evidence>
<protein>
    <recommendedName>
        <fullName evidence="2">Integrase catalytic domain-containing protein</fullName>
    </recommendedName>
</protein>
<gene>
    <name evidence="3" type="ORF">HK097_005881</name>
</gene>
<dbReference type="GO" id="GO:0003676">
    <property type="term" value="F:nucleic acid binding"/>
    <property type="evidence" value="ECO:0007669"/>
    <property type="project" value="InterPro"/>
</dbReference>
<feature type="domain" description="Integrase catalytic" evidence="2">
    <location>
        <begin position="72"/>
        <end position="245"/>
    </location>
</feature>
<evidence type="ECO:0000313" key="3">
    <source>
        <dbReference type="EMBL" id="KAJ3052678.1"/>
    </source>
</evidence>
<keyword evidence="4" id="KW-1185">Reference proteome</keyword>
<dbReference type="Gene3D" id="3.30.420.10">
    <property type="entry name" value="Ribonuclease H-like superfamily/Ribonuclease H"/>
    <property type="match status" value="1"/>
</dbReference>
<comment type="caution">
    <text evidence="3">The sequence shown here is derived from an EMBL/GenBank/DDBJ whole genome shotgun (WGS) entry which is preliminary data.</text>
</comment>
<proteinExistence type="predicted"/>
<reference evidence="3" key="1">
    <citation type="submission" date="2020-05" db="EMBL/GenBank/DDBJ databases">
        <title>Phylogenomic resolution of chytrid fungi.</title>
        <authorList>
            <person name="Stajich J.E."/>
            <person name="Amses K."/>
            <person name="Simmons R."/>
            <person name="Seto K."/>
            <person name="Myers J."/>
            <person name="Bonds A."/>
            <person name="Quandt C.A."/>
            <person name="Barry K."/>
            <person name="Liu P."/>
            <person name="Grigoriev I."/>
            <person name="Longcore J.E."/>
            <person name="James T.Y."/>
        </authorList>
    </citation>
    <scope>NUCLEOTIDE SEQUENCE</scope>
    <source>
        <strain evidence="3">JEL0318</strain>
    </source>
</reference>
<dbReference type="GO" id="GO:0005634">
    <property type="term" value="C:nucleus"/>
    <property type="evidence" value="ECO:0007669"/>
    <property type="project" value="UniProtKB-ARBA"/>
</dbReference>
<dbReference type="EMBL" id="JADGJD010000276">
    <property type="protein sequence ID" value="KAJ3052678.1"/>
    <property type="molecule type" value="Genomic_DNA"/>
</dbReference>
<dbReference type="InterPro" id="IPR001584">
    <property type="entry name" value="Integrase_cat-core"/>
</dbReference>
<name>A0AAD5SEP4_9FUNG</name>
<organism evidence="3 4">
    <name type="scientific">Rhizophlyctis rosea</name>
    <dbReference type="NCBI Taxonomy" id="64517"/>
    <lineage>
        <taxon>Eukaryota</taxon>
        <taxon>Fungi</taxon>
        <taxon>Fungi incertae sedis</taxon>
        <taxon>Chytridiomycota</taxon>
        <taxon>Chytridiomycota incertae sedis</taxon>
        <taxon>Chytridiomycetes</taxon>
        <taxon>Rhizophlyctidales</taxon>
        <taxon>Rhizophlyctidaceae</taxon>
        <taxon>Rhizophlyctis</taxon>
    </lineage>
</organism>